<feature type="region of interest" description="Disordered" evidence="1">
    <location>
        <begin position="35"/>
        <end position="67"/>
    </location>
</feature>
<sequence>MSIAAPALSRSNQNVAAFRIPVRVVSRRVSTSTVRLATAKRRPPGRASSTSWFEERSPGNFTDRSLNPDVLRIRSPSTAPATPPDLELLRPPPLPFVVPPDAAIGRQAPLLKRVRHWWEKIVAEKVFYERALDRYREHLHEYRKLYRLLPWGHRQQVDLAAIYGGSPVLAYVVFDDMYFGEPRHVTFPKITRREFQLLLRLRGVYIWWLAGPWALLVASRIPLVRDLIPSIICPPHERHRRLVALQRRFQWWRDSRSNEMEILAANSGVTHSERSEAVSLLWRSHFMHWHYVISDTPYLSRYVPLSWWKGLPGRSLPPFLRNKYSRSIADTVLIMREGGFSKLSAEDIYDYCVYSASPTFLLHAKKCLDADISPSNAAMKKALVPVLDAAAKKMLAFDWTRCHAARIWAIEPIHRVYTNYADPDSAWIGM</sequence>
<accession>A0AA38XD56</accession>
<evidence type="ECO:0000313" key="3">
    <source>
        <dbReference type="Proteomes" id="UP001172673"/>
    </source>
</evidence>
<organism evidence="2 3">
    <name type="scientific">Cladophialophora chaetospira</name>
    <dbReference type="NCBI Taxonomy" id="386627"/>
    <lineage>
        <taxon>Eukaryota</taxon>
        <taxon>Fungi</taxon>
        <taxon>Dikarya</taxon>
        <taxon>Ascomycota</taxon>
        <taxon>Pezizomycotina</taxon>
        <taxon>Eurotiomycetes</taxon>
        <taxon>Chaetothyriomycetidae</taxon>
        <taxon>Chaetothyriales</taxon>
        <taxon>Herpotrichiellaceae</taxon>
        <taxon>Cladophialophora</taxon>
    </lineage>
</organism>
<gene>
    <name evidence="2" type="ORF">H2200_004415</name>
</gene>
<keyword evidence="3" id="KW-1185">Reference proteome</keyword>
<reference evidence="2" key="1">
    <citation type="submission" date="2022-10" db="EMBL/GenBank/DDBJ databases">
        <title>Culturing micro-colonial fungi from biological soil crusts in the Mojave desert and describing Neophaeococcomyces mojavensis, and introducing the new genera and species Taxawa tesnikishii.</title>
        <authorList>
            <person name="Kurbessoian T."/>
            <person name="Stajich J.E."/>
        </authorList>
    </citation>
    <scope>NUCLEOTIDE SEQUENCE</scope>
    <source>
        <strain evidence="2">TK_41</strain>
    </source>
</reference>
<evidence type="ECO:0000256" key="1">
    <source>
        <dbReference type="SAM" id="MobiDB-lite"/>
    </source>
</evidence>
<dbReference type="Proteomes" id="UP001172673">
    <property type="component" value="Unassembled WGS sequence"/>
</dbReference>
<proteinExistence type="predicted"/>
<name>A0AA38XD56_9EURO</name>
<dbReference type="EMBL" id="JAPDRK010000006">
    <property type="protein sequence ID" value="KAJ9611232.1"/>
    <property type="molecule type" value="Genomic_DNA"/>
</dbReference>
<protein>
    <submittedName>
        <fullName evidence="2">Uncharacterized protein</fullName>
    </submittedName>
</protein>
<evidence type="ECO:0000313" key="2">
    <source>
        <dbReference type="EMBL" id="KAJ9611232.1"/>
    </source>
</evidence>
<dbReference type="AlphaFoldDB" id="A0AA38XD56"/>
<comment type="caution">
    <text evidence="2">The sequence shown here is derived from an EMBL/GenBank/DDBJ whole genome shotgun (WGS) entry which is preliminary data.</text>
</comment>